<comment type="function">
    <text evidence="5">Required for box C/D snoRNAs accumulation involved in snoRNA processing, snoRNA transport to the nucleolus and ribosome biogenesis.</text>
</comment>
<evidence type="ECO:0000256" key="5">
    <source>
        <dbReference type="ARBA" id="ARBA00049598"/>
    </source>
</evidence>
<feature type="domain" description="HIT-type" evidence="9">
    <location>
        <begin position="29"/>
        <end position="63"/>
    </location>
</feature>
<dbReference type="GO" id="GO:0048254">
    <property type="term" value="P:snoRNA localization"/>
    <property type="evidence" value="ECO:0007669"/>
    <property type="project" value="TreeGrafter"/>
</dbReference>
<keyword evidence="2" id="KW-0479">Metal-binding</keyword>
<dbReference type="GO" id="GO:0000492">
    <property type="term" value="P:box C/D snoRNP assembly"/>
    <property type="evidence" value="ECO:0007669"/>
    <property type="project" value="TreeGrafter"/>
</dbReference>
<feature type="region of interest" description="Disordered" evidence="8">
    <location>
        <begin position="1"/>
        <end position="26"/>
    </location>
</feature>
<dbReference type="GO" id="GO:0008270">
    <property type="term" value="F:zinc ion binding"/>
    <property type="evidence" value="ECO:0007669"/>
    <property type="project" value="UniProtKB-UniRule"/>
</dbReference>
<evidence type="ECO:0000256" key="7">
    <source>
        <dbReference type="PROSITE-ProRule" id="PRU00453"/>
    </source>
</evidence>
<dbReference type="InterPro" id="IPR051639">
    <property type="entry name" value="BCD1"/>
</dbReference>
<evidence type="ECO:0000259" key="9">
    <source>
        <dbReference type="PROSITE" id="PS51083"/>
    </source>
</evidence>
<keyword evidence="1" id="KW-0597">Phosphoprotein</keyword>
<protein>
    <recommendedName>
        <fullName evidence="9">HIT-type domain-containing protein</fullName>
    </recommendedName>
</protein>
<evidence type="ECO:0000256" key="6">
    <source>
        <dbReference type="ARBA" id="ARBA00049654"/>
    </source>
</evidence>
<accession>A0AAV1ICM9</accession>
<dbReference type="Pfam" id="PF25790">
    <property type="entry name" value="BCD1"/>
    <property type="match status" value="1"/>
</dbReference>
<comment type="similarity">
    <text evidence="6">Belongs to the BCD1 family.</text>
</comment>
<sequence>MAKQEAQNEAKYAGSQQGKSAEKGPEKKCKVCQEAQWKYRCPGCEARTCSLACSKQHKSADGCTGKRKRTEYVPMAAFSDSELISDYNFLEEAALLRDSSARDTQRMLQSQKHHQLRQLQTSARIRNMTWRALPAASVRRQANTSVYDNGKKRLFWRVEWQFKAIDMVVTDERLDEQTKLSDAVQRHMQPQVGQASMQALLQQYMEAGINNLGLLLQVEQRPANEPAWHRLRPNHTLRLALAQKEVVEYPVITVALPGELPAYNIMGSREAVQQTDREVAQQSSMPMQAQPAAS</sequence>
<evidence type="ECO:0000256" key="1">
    <source>
        <dbReference type="ARBA" id="ARBA00022553"/>
    </source>
</evidence>
<evidence type="ECO:0000313" key="10">
    <source>
        <dbReference type="EMBL" id="CAK0784476.1"/>
    </source>
</evidence>
<comment type="caution">
    <text evidence="10">The sequence shown here is derived from an EMBL/GenBank/DDBJ whole genome shotgun (WGS) entry which is preliminary data.</text>
</comment>
<evidence type="ECO:0000256" key="3">
    <source>
        <dbReference type="ARBA" id="ARBA00022771"/>
    </source>
</evidence>
<dbReference type="PANTHER" id="PTHR13483:SF3">
    <property type="entry name" value="BOX C_D SNORNA PROTEIN 1"/>
    <property type="match status" value="1"/>
</dbReference>
<dbReference type="CDD" id="cd23023">
    <property type="entry name" value="zf-HIT_BCD1"/>
    <property type="match status" value="1"/>
</dbReference>
<dbReference type="Proteomes" id="UP001314263">
    <property type="component" value="Unassembled WGS sequence"/>
</dbReference>
<dbReference type="AlphaFoldDB" id="A0AAV1ICM9"/>
<dbReference type="EMBL" id="CAUYUE010000010">
    <property type="protein sequence ID" value="CAK0784476.1"/>
    <property type="molecule type" value="Genomic_DNA"/>
</dbReference>
<evidence type="ECO:0000313" key="11">
    <source>
        <dbReference type="Proteomes" id="UP001314263"/>
    </source>
</evidence>
<evidence type="ECO:0000256" key="8">
    <source>
        <dbReference type="SAM" id="MobiDB-lite"/>
    </source>
</evidence>
<dbReference type="PROSITE" id="PS51083">
    <property type="entry name" value="ZF_HIT"/>
    <property type="match status" value="1"/>
</dbReference>
<proteinExistence type="inferred from homology"/>
<dbReference type="PANTHER" id="PTHR13483">
    <property type="entry name" value="BOX C_D SNORNA PROTEIN 1-RELATED"/>
    <property type="match status" value="1"/>
</dbReference>
<dbReference type="InterPro" id="IPR057721">
    <property type="entry name" value="BCD1_alpha/beta"/>
</dbReference>
<dbReference type="SUPFAM" id="SSF144232">
    <property type="entry name" value="HIT/MYND zinc finger-like"/>
    <property type="match status" value="1"/>
</dbReference>
<evidence type="ECO:0000256" key="4">
    <source>
        <dbReference type="ARBA" id="ARBA00022833"/>
    </source>
</evidence>
<dbReference type="Pfam" id="PF04438">
    <property type="entry name" value="zf-HIT"/>
    <property type="match status" value="1"/>
</dbReference>
<keyword evidence="4" id="KW-0862">Zinc</keyword>
<gene>
    <name evidence="10" type="ORF">CVIRNUC_007680</name>
</gene>
<dbReference type="GO" id="GO:0005634">
    <property type="term" value="C:nucleus"/>
    <property type="evidence" value="ECO:0007669"/>
    <property type="project" value="TreeGrafter"/>
</dbReference>
<keyword evidence="11" id="KW-1185">Reference proteome</keyword>
<dbReference type="InterPro" id="IPR007529">
    <property type="entry name" value="Znf_HIT"/>
</dbReference>
<dbReference type="GO" id="GO:0000463">
    <property type="term" value="P:maturation of LSU-rRNA from tricistronic rRNA transcript (SSU-rRNA, 5.8S rRNA, LSU-rRNA)"/>
    <property type="evidence" value="ECO:0007669"/>
    <property type="project" value="TreeGrafter"/>
</dbReference>
<name>A0AAV1ICM9_9CHLO</name>
<reference evidence="10 11" key="1">
    <citation type="submission" date="2023-10" db="EMBL/GenBank/DDBJ databases">
        <authorList>
            <person name="Maclean D."/>
            <person name="Macfadyen A."/>
        </authorList>
    </citation>
    <scope>NUCLEOTIDE SEQUENCE [LARGE SCALE GENOMIC DNA]</scope>
</reference>
<dbReference type="Gene3D" id="3.30.60.190">
    <property type="match status" value="1"/>
</dbReference>
<organism evidence="10 11">
    <name type="scientific">Coccomyxa viridis</name>
    <dbReference type="NCBI Taxonomy" id="1274662"/>
    <lineage>
        <taxon>Eukaryota</taxon>
        <taxon>Viridiplantae</taxon>
        <taxon>Chlorophyta</taxon>
        <taxon>core chlorophytes</taxon>
        <taxon>Trebouxiophyceae</taxon>
        <taxon>Trebouxiophyceae incertae sedis</taxon>
        <taxon>Coccomyxaceae</taxon>
        <taxon>Coccomyxa</taxon>
    </lineage>
</organism>
<dbReference type="GO" id="GO:0070761">
    <property type="term" value="C:pre-snoRNP complex"/>
    <property type="evidence" value="ECO:0007669"/>
    <property type="project" value="TreeGrafter"/>
</dbReference>
<keyword evidence="3 7" id="KW-0863">Zinc-finger</keyword>
<evidence type="ECO:0000256" key="2">
    <source>
        <dbReference type="ARBA" id="ARBA00022723"/>
    </source>
</evidence>